<reference evidence="4 6" key="2">
    <citation type="submission" date="2014-04" db="EMBL/GenBank/DDBJ databases">
        <authorList>
            <person name="Bishop-Lilly K.A."/>
            <person name="Broomall S.M."/>
            <person name="Chain P.S."/>
            <person name="Chertkov O."/>
            <person name="Coyne S.R."/>
            <person name="Daligault H.E."/>
            <person name="Davenport K.W."/>
            <person name="Erkkila T."/>
            <person name="Frey K.G."/>
            <person name="Gibbons H.S."/>
            <person name="Gu W."/>
            <person name="Jaissle J."/>
            <person name="Johnson S.L."/>
            <person name="Koroleva G.I."/>
            <person name="Ladner J.T."/>
            <person name="Lo C.-C."/>
            <person name="Minogue T.D."/>
            <person name="Munk C."/>
            <person name="Palacios G.F."/>
            <person name="Redden C.L."/>
            <person name="Rosenzweig C.N."/>
            <person name="Scholz M.B."/>
            <person name="Teshima H."/>
            <person name="Xu Y."/>
        </authorList>
    </citation>
    <scope>NUCLEOTIDE SEQUENCE [LARGE SCALE GENOMIC DNA]</scope>
    <source>
        <strain evidence="6">gladioli</strain>
        <strain evidence="4">Gladioli</strain>
    </source>
</reference>
<accession>D9ZNY0</accession>
<dbReference type="KEGG" id="bgo:BM43_5934"/>
<dbReference type="PATRIC" id="fig|28095.11.peg.7104"/>
<reference evidence="5" key="3">
    <citation type="submission" date="2022-09" db="EMBL/GenBank/DDBJ databases">
        <title>Genomic of Burkholderia gladioli.</title>
        <authorList>
            <person name="Wu H."/>
        </authorList>
    </citation>
    <scope>NUCLEOTIDE SEQUENCE</scope>
    <source>
        <strain evidence="5">ZN-S4</strain>
    </source>
</reference>
<dbReference type="OrthoDB" id="5853561at2"/>
<keyword evidence="1" id="KW-1133">Transmembrane helix</keyword>
<keyword evidence="1" id="KW-0812">Transmembrane</keyword>
<evidence type="ECO:0000313" key="6">
    <source>
        <dbReference type="Proteomes" id="UP000029590"/>
    </source>
</evidence>
<dbReference type="PANTHER" id="PTHR43433:SF1">
    <property type="entry name" value="BLL5160 PROTEIN"/>
    <property type="match status" value="1"/>
</dbReference>
<dbReference type="InterPro" id="IPR000073">
    <property type="entry name" value="AB_hydrolase_1"/>
</dbReference>
<sequence length="324" mass="35046">MIAQLIAIVVAIYVVLFGFTQFTAYQVRRRFPPEGKFVDIDGDRLHYVDYGSGPPIVMVHGLCGQLRNFAYLELPRLAQSHRVIVVDRAGSGRSTRGPGSQANVYAQARTIARFIATLGLEKPLLVGHSLGGAIALAVGLDHPDSVSRIALIAPLTHTETEPPAAFKGLALRWPLLRRFASLTMGIPVMILQSRKAIDAIFAPEPVPRDFPIKGGGLMGLRPEAFYAASSDLVAAPEDLPEMERRYPTLGVPVSVLYGRQDAILSYRKHGEALKQKLPGIELTLVEGGHMLPVTQPVQTTDWIREVAAQAAEPAAPVARAAAGR</sequence>
<dbReference type="EMBL" id="JPGG01000016">
    <property type="protein sequence ID" value="KGC15646.1"/>
    <property type="molecule type" value="Genomic_DNA"/>
</dbReference>
<dbReference type="GO" id="GO:0016787">
    <property type="term" value="F:hydrolase activity"/>
    <property type="evidence" value="ECO:0007669"/>
    <property type="project" value="UniProtKB-KW"/>
</dbReference>
<organism evidence="3">
    <name type="scientific">Burkholderia gladioli</name>
    <name type="common">Pseudomonas marginata</name>
    <name type="synonym">Phytomonas marginata</name>
    <dbReference type="NCBI Taxonomy" id="28095"/>
    <lineage>
        <taxon>Bacteria</taxon>
        <taxon>Pseudomonadati</taxon>
        <taxon>Pseudomonadota</taxon>
        <taxon>Betaproteobacteria</taxon>
        <taxon>Burkholderiales</taxon>
        <taxon>Burkholderiaceae</taxon>
        <taxon>Burkholderia</taxon>
    </lineage>
</organism>
<gene>
    <name evidence="3" type="primary">estD</name>
    <name evidence="4" type="ORF">DM48_1831</name>
    <name evidence="5" type="ORF">NYZ96_20650</name>
</gene>
<dbReference type="Proteomes" id="UP001059745">
    <property type="component" value="Chromosome 2"/>
</dbReference>
<dbReference type="Proteomes" id="UP000029590">
    <property type="component" value="Unassembled WGS sequence"/>
</dbReference>
<name>D9ZNY0_BURGA</name>
<protein>
    <submittedName>
        <fullName evidence="5">Alpha/beta hydrolase</fullName>
    </submittedName>
    <submittedName>
        <fullName evidence="3">Esterase EstD</fullName>
    </submittedName>
    <submittedName>
        <fullName evidence="4">Esterase family protein</fullName>
    </submittedName>
</protein>
<evidence type="ECO:0000256" key="1">
    <source>
        <dbReference type="SAM" id="Phobius"/>
    </source>
</evidence>
<dbReference type="InterPro" id="IPR029058">
    <property type="entry name" value="AB_hydrolase_fold"/>
</dbReference>
<feature type="domain" description="AB hydrolase-1" evidence="2">
    <location>
        <begin position="54"/>
        <end position="174"/>
    </location>
</feature>
<accession>A0A095FD59</accession>
<dbReference type="Gene3D" id="3.40.50.1820">
    <property type="entry name" value="alpha/beta hydrolase"/>
    <property type="match status" value="1"/>
</dbReference>
<dbReference type="Pfam" id="PF00561">
    <property type="entry name" value="Abhydrolase_1"/>
    <property type="match status" value="1"/>
</dbReference>
<dbReference type="SUPFAM" id="SSF53474">
    <property type="entry name" value="alpha/beta-Hydrolases"/>
    <property type="match status" value="1"/>
</dbReference>
<dbReference type="OMA" id="HMLPVTI"/>
<dbReference type="PRINTS" id="PR00111">
    <property type="entry name" value="ABHYDROLASE"/>
</dbReference>
<proteinExistence type="predicted"/>
<evidence type="ECO:0000313" key="5">
    <source>
        <dbReference type="EMBL" id="UWX73950.1"/>
    </source>
</evidence>
<evidence type="ECO:0000313" key="4">
    <source>
        <dbReference type="EMBL" id="KGC15646.1"/>
    </source>
</evidence>
<dbReference type="RefSeq" id="WP_013691020.1">
    <property type="nucleotide sequence ID" value="NZ_CADEPT010000003.1"/>
</dbReference>
<dbReference type="EMBL" id="CP104215">
    <property type="protein sequence ID" value="UWX73950.1"/>
    <property type="molecule type" value="Genomic_DNA"/>
</dbReference>
<dbReference type="AlphaFoldDB" id="D9ZNY0"/>
<reference evidence="3" key="1">
    <citation type="submission" date="2010-04" db="EMBL/GenBank/DDBJ databases">
        <title>Esterase EstD from Burkholderia gladioli.</title>
        <authorList>
            <person name="Glieder A."/>
            <person name="Krammer B."/>
            <person name="Schwab H."/>
        </authorList>
    </citation>
    <scope>NUCLEOTIDE SEQUENCE</scope>
    <source>
        <strain evidence="3">NCPPB 1891</strain>
    </source>
</reference>
<dbReference type="PANTHER" id="PTHR43433">
    <property type="entry name" value="HYDROLASE, ALPHA/BETA FOLD FAMILY PROTEIN"/>
    <property type="match status" value="1"/>
</dbReference>
<keyword evidence="1" id="KW-0472">Membrane</keyword>
<dbReference type="GeneID" id="66459938"/>
<dbReference type="EMBL" id="HM167509">
    <property type="protein sequence ID" value="ADK25703.1"/>
    <property type="molecule type" value="Genomic_DNA"/>
</dbReference>
<evidence type="ECO:0000259" key="2">
    <source>
        <dbReference type="Pfam" id="PF00561"/>
    </source>
</evidence>
<keyword evidence="5" id="KW-0378">Hydrolase</keyword>
<evidence type="ECO:0000313" key="3">
    <source>
        <dbReference type="EMBL" id="ADK25703.1"/>
    </source>
</evidence>
<dbReference type="InterPro" id="IPR050471">
    <property type="entry name" value="AB_hydrolase"/>
</dbReference>
<feature type="transmembrane region" description="Helical" evidence="1">
    <location>
        <begin position="6"/>
        <end position="27"/>
    </location>
</feature>